<evidence type="ECO:0000313" key="1">
    <source>
        <dbReference type="EMBL" id="SAL88831.1"/>
    </source>
</evidence>
<gene>
    <name evidence="1" type="ORF">AWB68_08906</name>
</gene>
<accession>A0A158L795</accession>
<comment type="caution">
    <text evidence="1">The sequence shown here is derived from an EMBL/GenBank/DDBJ whole genome shotgun (WGS) entry which is preliminary data.</text>
</comment>
<sequence length="95" mass="10211">MRSLSTSVTFSATTSLARSPAPYATESAVWCFRLPAASMSRRTSLGLSTTGNMRGTRTGCILTISSGRSSVTVKKNFRPVIAWFSDTADVPWSTI</sequence>
<organism evidence="1 2">
    <name type="scientific">Caballeronia choica</name>
    <dbReference type="NCBI Taxonomy" id="326476"/>
    <lineage>
        <taxon>Bacteria</taxon>
        <taxon>Pseudomonadati</taxon>
        <taxon>Pseudomonadota</taxon>
        <taxon>Betaproteobacteria</taxon>
        <taxon>Burkholderiales</taxon>
        <taxon>Burkholderiaceae</taxon>
        <taxon>Caballeronia</taxon>
    </lineage>
</organism>
<dbReference type="EMBL" id="FCON02000522">
    <property type="protein sequence ID" value="SAL88831.1"/>
    <property type="molecule type" value="Genomic_DNA"/>
</dbReference>
<reference evidence="1" key="1">
    <citation type="submission" date="2016-01" db="EMBL/GenBank/DDBJ databases">
        <authorList>
            <person name="Peeters C."/>
        </authorList>
    </citation>
    <scope>NUCLEOTIDE SEQUENCE [LARGE SCALE GENOMIC DNA]</scope>
    <source>
        <strain evidence="1">LMG 22940</strain>
    </source>
</reference>
<proteinExistence type="predicted"/>
<keyword evidence="2" id="KW-1185">Reference proteome</keyword>
<dbReference type="Proteomes" id="UP000054770">
    <property type="component" value="Unassembled WGS sequence"/>
</dbReference>
<evidence type="ECO:0000313" key="2">
    <source>
        <dbReference type="Proteomes" id="UP000054770"/>
    </source>
</evidence>
<protein>
    <submittedName>
        <fullName evidence="1">Uncharacterized protein</fullName>
    </submittedName>
</protein>
<dbReference type="AlphaFoldDB" id="A0A158L795"/>
<name>A0A158L795_9BURK</name>